<protein>
    <recommendedName>
        <fullName evidence="1">Transport-associated OB type 2 domain-containing protein</fullName>
    </recommendedName>
</protein>
<organism evidence="2">
    <name type="scientific">bioreactor metagenome</name>
    <dbReference type="NCBI Taxonomy" id="1076179"/>
    <lineage>
        <taxon>unclassified sequences</taxon>
        <taxon>metagenomes</taxon>
        <taxon>ecological metagenomes</taxon>
    </lineage>
</organism>
<dbReference type="InterPro" id="IPR013611">
    <property type="entry name" value="Transp-assoc_OB_typ2"/>
</dbReference>
<evidence type="ECO:0000259" key="1">
    <source>
        <dbReference type="Pfam" id="PF08402"/>
    </source>
</evidence>
<evidence type="ECO:0000313" key="2">
    <source>
        <dbReference type="EMBL" id="MPM75961.1"/>
    </source>
</evidence>
<dbReference type="GO" id="GO:0043190">
    <property type="term" value="C:ATP-binding cassette (ABC) transporter complex"/>
    <property type="evidence" value="ECO:0007669"/>
    <property type="project" value="InterPro"/>
</dbReference>
<sequence length="75" mass="8244">MIRPERLKIAETIENNNVLTGVVEGRVFLGPLSRIAVAIGEERLLVDALNMQTTSVEMGSTIHLTFTPEDGHVLE</sequence>
<dbReference type="EMBL" id="VSSQ01026982">
    <property type="protein sequence ID" value="MPM75961.1"/>
    <property type="molecule type" value="Genomic_DNA"/>
</dbReference>
<proteinExistence type="predicted"/>
<dbReference type="GO" id="GO:0022857">
    <property type="term" value="F:transmembrane transporter activity"/>
    <property type="evidence" value="ECO:0007669"/>
    <property type="project" value="InterPro"/>
</dbReference>
<gene>
    <name evidence="2" type="ORF">SDC9_122956</name>
</gene>
<dbReference type="InterPro" id="IPR008995">
    <property type="entry name" value="Mo/tungstate-bd_C_term_dom"/>
</dbReference>
<accession>A0A645CGC6</accession>
<dbReference type="SUPFAM" id="SSF50331">
    <property type="entry name" value="MOP-like"/>
    <property type="match status" value="1"/>
</dbReference>
<reference evidence="2" key="1">
    <citation type="submission" date="2019-08" db="EMBL/GenBank/DDBJ databases">
        <authorList>
            <person name="Kucharzyk K."/>
            <person name="Murdoch R.W."/>
            <person name="Higgins S."/>
            <person name="Loffler F."/>
        </authorList>
    </citation>
    <scope>NUCLEOTIDE SEQUENCE</scope>
</reference>
<dbReference type="GO" id="GO:0005524">
    <property type="term" value="F:ATP binding"/>
    <property type="evidence" value="ECO:0007669"/>
    <property type="project" value="InterPro"/>
</dbReference>
<name>A0A645CGC6_9ZZZZ</name>
<comment type="caution">
    <text evidence="2">The sequence shown here is derived from an EMBL/GenBank/DDBJ whole genome shotgun (WGS) entry which is preliminary data.</text>
</comment>
<dbReference type="AlphaFoldDB" id="A0A645CGC6"/>
<feature type="domain" description="Transport-associated OB type 2" evidence="1">
    <location>
        <begin position="1"/>
        <end position="74"/>
    </location>
</feature>
<dbReference type="Pfam" id="PF08402">
    <property type="entry name" value="TOBE_2"/>
    <property type="match status" value="1"/>
</dbReference>